<accession>A0A553P4Z0</accession>
<proteinExistence type="predicted"/>
<dbReference type="EMBL" id="VCGU01000008">
    <property type="protein sequence ID" value="TRY72745.1"/>
    <property type="molecule type" value="Genomic_DNA"/>
</dbReference>
<feature type="region of interest" description="Disordered" evidence="1">
    <location>
        <begin position="288"/>
        <end position="354"/>
    </location>
</feature>
<evidence type="ECO:0000313" key="2">
    <source>
        <dbReference type="EMBL" id="TRY72745.1"/>
    </source>
</evidence>
<dbReference type="GO" id="GO:0009966">
    <property type="term" value="P:regulation of signal transduction"/>
    <property type="evidence" value="ECO:0007669"/>
    <property type="project" value="InterPro"/>
</dbReference>
<comment type="caution">
    <text evidence="2">The sequence shown here is derived from an EMBL/GenBank/DDBJ whole genome shotgun (WGS) entry which is preliminary data.</text>
</comment>
<evidence type="ECO:0000256" key="1">
    <source>
        <dbReference type="SAM" id="MobiDB-lite"/>
    </source>
</evidence>
<dbReference type="InterPro" id="IPR007304">
    <property type="entry name" value="TAP46-like"/>
</dbReference>
<dbReference type="GO" id="GO:0051721">
    <property type="term" value="F:protein phosphatase 2A binding"/>
    <property type="evidence" value="ECO:0007669"/>
    <property type="project" value="TreeGrafter"/>
</dbReference>
<dbReference type="PANTHER" id="PTHR10933:SF9">
    <property type="entry name" value="IMMUNOGLOBULIN-BINDING PROTEIN 1"/>
    <property type="match status" value="1"/>
</dbReference>
<evidence type="ECO:0000313" key="3">
    <source>
        <dbReference type="Proteomes" id="UP000318571"/>
    </source>
</evidence>
<dbReference type="GO" id="GO:0035303">
    <property type="term" value="P:regulation of dephosphorylation"/>
    <property type="evidence" value="ECO:0007669"/>
    <property type="project" value="TreeGrafter"/>
</dbReference>
<feature type="compositionally biased region" description="Basic and acidic residues" evidence="1">
    <location>
        <begin position="329"/>
        <end position="354"/>
    </location>
</feature>
<dbReference type="STRING" id="6832.A0A553P4Z0"/>
<keyword evidence="3" id="KW-1185">Reference proteome</keyword>
<dbReference type="Pfam" id="PF04177">
    <property type="entry name" value="TAP42"/>
    <property type="match status" value="1"/>
</dbReference>
<dbReference type="AlphaFoldDB" id="A0A553P4Z0"/>
<feature type="region of interest" description="Disordered" evidence="1">
    <location>
        <begin position="130"/>
        <end position="151"/>
    </location>
</feature>
<dbReference type="Proteomes" id="UP000318571">
    <property type="component" value="Chromosome 7"/>
</dbReference>
<reference evidence="2 3" key="1">
    <citation type="journal article" date="2018" name="Nat. Ecol. Evol.">
        <title>Genomic signatures of mitonuclear coevolution across populations of Tigriopus californicus.</title>
        <authorList>
            <person name="Barreto F.S."/>
            <person name="Watson E.T."/>
            <person name="Lima T.G."/>
            <person name="Willett C.S."/>
            <person name="Edmands S."/>
            <person name="Li W."/>
            <person name="Burton R.S."/>
        </authorList>
    </citation>
    <scope>NUCLEOTIDE SEQUENCE [LARGE SCALE GENOMIC DNA]</scope>
    <source>
        <strain evidence="2 3">San Diego</strain>
    </source>
</reference>
<dbReference type="OMA" id="EYELCEA"/>
<dbReference type="InterPro" id="IPR038511">
    <property type="entry name" value="TAP42/TAP46-like_sf"/>
</dbReference>
<dbReference type="GO" id="GO:0005829">
    <property type="term" value="C:cytosol"/>
    <property type="evidence" value="ECO:0007669"/>
    <property type="project" value="TreeGrafter"/>
</dbReference>
<dbReference type="Gene3D" id="1.25.40.540">
    <property type="entry name" value="TAP42-like family"/>
    <property type="match status" value="1"/>
</dbReference>
<evidence type="ECO:0008006" key="4">
    <source>
        <dbReference type="Google" id="ProtNLM"/>
    </source>
</evidence>
<sequence>MAECHDWSEDTLSALFDQALKAYESLMDSSEDFRTDAFQTRVKTTILMLEDATRAVSILDIFSRNERVHEMATPHLPLMLLPALLAQLQSKVFDPTTPRTETIRIAEIYYRDFLERIRDYDVMPDLKVPEIAQDPSDEETPESAPGKPDLAKMERERVAKIQRFKTLKTLEARIKDLRPLVQAQEGSIDDDVLREFHLKTLTSFALNALDELASFDMEKPILVHMEKVRQGQAPDPKTLGPPSRPLKPVIITRDAVQKEVFGLGYKNVPIFSIEEFYEQRVRDGWFPDPKEVKKQQNSLQDKTNADIKAEEEEEERVKEEKEEQDDPEELARKRYMDDYKDEHKRGEGNRYNKG</sequence>
<dbReference type="PANTHER" id="PTHR10933">
    <property type="entry name" value="IMMUNOGLOBULIN-BINDING PROTEIN 1"/>
    <property type="match status" value="1"/>
</dbReference>
<name>A0A553P4Z0_TIGCA</name>
<gene>
    <name evidence="2" type="ORF">TCAL_00181</name>
</gene>
<organism evidence="2 3">
    <name type="scientific">Tigriopus californicus</name>
    <name type="common">Marine copepod</name>
    <dbReference type="NCBI Taxonomy" id="6832"/>
    <lineage>
        <taxon>Eukaryota</taxon>
        <taxon>Metazoa</taxon>
        <taxon>Ecdysozoa</taxon>
        <taxon>Arthropoda</taxon>
        <taxon>Crustacea</taxon>
        <taxon>Multicrustacea</taxon>
        <taxon>Hexanauplia</taxon>
        <taxon>Copepoda</taxon>
        <taxon>Harpacticoida</taxon>
        <taxon>Harpacticidae</taxon>
        <taxon>Tigriopus</taxon>
    </lineage>
</organism>
<dbReference type="OrthoDB" id="10261753at2759"/>
<protein>
    <recommendedName>
        <fullName evidence="4">Immunoglobulin-binding protein 1</fullName>
    </recommendedName>
</protein>